<evidence type="ECO:0000256" key="2">
    <source>
        <dbReference type="SAM" id="Phobius"/>
    </source>
</evidence>
<dbReference type="Proteomes" id="UP001222932">
    <property type="component" value="Unassembled WGS sequence"/>
</dbReference>
<sequence length="352" mass="38517">MSIFSGSLIGKRKADLVEIAEALGVEEAPSKNMVTLREDIQNRLDTDAERYRVDPQFEGLYRRTRRTHDSPVPEKTPRTRRSLAKAGDHTSEAAKVVPAGSPVSPSKALRSVANDTTEAVREVADNALALVDTDTRTIVTRIRKSADKVARTLGPALQSTEGHWRNARDVLSQPNNLLIAAIALEAAALYYRVAPFHHVTLTFPPQDAAPGSFSSSFGKAFSWMPKLAWTVAIPRYSHFSHRSDVWRAFTWWLGGTVAPPLMLSTLVSFVPQKGVSPRRGVTTRYQTANSPKPTVDALTFAMFRFAILLSVLYDAAPFKLTSALSLYGNATLRALGAGLLVALMFAQRITAA</sequence>
<dbReference type="AlphaFoldDB" id="A0AAD3YE19"/>
<feature type="transmembrane region" description="Helical" evidence="2">
    <location>
        <begin position="294"/>
        <end position="313"/>
    </location>
</feature>
<dbReference type="GO" id="GO:0016020">
    <property type="term" value="C:membrane"/>
    <property type="evidence" value="ECO:0007669"/>
    <property type="project" value="TreeGrafter"/>
</dbReference>
<evidence type="ECO:0000256" key="1">
    <source>
        <dbReference type="SAM" id="MobiDB-lite"/>
    </source>
</evidence>
<name>A0AAD3YE19_9TREE</name>
<feature type="compositionally biased region" description="Basic and acidic residues" evidence="1">
    <location>
        <begin position="67"/>
        <end position="77"/>
    </location>
</feature>
<evidence type="ECO:0000313" key="4">
    <source>
        <dbReference type="Proteomes" id="UP001222932"/>
    </source>
</evidence>
<reference evidence="3" key="1">
    <citation type="journal article" date="2023" name="BMC Genomics">
        <title>Chromosome-level genome assemblies of Cutaneotrichosporon spp. (Trichosporonales, Basidiomycota) reveal imbalanced evolution between nucleotide sequences and chromosome synteny.</title>
        <authorList>
            <person name="Kobayashi Y."/>
            <person name="Kayamori A."/>
            <person name="Aoki K."/>
            <person name="Shiwa Y."/>
            <person name="Matsutani M."/>
            <person name="Fujita N."/>
            <person name="Sugita T."/>
            <person name="Iwasaki W."/>
            <person name="Tanaka N."/>
            <person name="Takashima M."/>
        </authorList>
    </citation>
    <scope>NUCLEOTIDE SEQUENCE</scope>
    <source>
        <strain evidence="3">HIS016</strain>
    </source>
</reference>
<reference evidence="3" key="2">
    <citation type="submission" date="2023-06" db="EMBL/GenBank/DDBJ databases">
        <authorList>
            <person name="Kobayashi Y."/>
            <person name="Kayamori A."/>
            <person name="Aoki K."/>
            <person name="Shiwa Y."/>
            <person name="Fujita N."/>
            <person name="Sugita T."/>
            <person name="Iwasaki W."/>
            <person name="Tanaka N."/>
            <person name="Takashima M."/>
        </authorList>
    </citation>
    <scope>NUCLEOTIDE SEQUENCE</scope>
    <source>
        <strain evidence="3">HIS016</strain>
    </source>
</reference>
<dbReference type="PANTHER" id="PTHR41807:SF1">
    <property type="entry name" value="GLUTATHIONE TRANSFERASE 3"/>
    <property type="match status" value="1"/>
</dbReference>
<dbReference type="InterPro" id="IPR038872">
    <property type="entry name" value="Put_GTT3"/>
</dbReference>
<dbReference type="PANTHER" id="PTHR41807">
    <property type="entry name" value="GLUTATHIONE TRANSFERASE 3"/>
    <property type="match status" value="1"/>
</dbReference>
<comment type="caution">
    <text evidence="3">The sequence shown here is derived from an EMBL/GenBank/DDBJ whole genome shotgun (WGS) entry which is preliminary data.</text>
</comment>
<protein>
    <submittedName>
        <fullName evidence="3">Uncharacterized protein</fullName>
    </submittedName>
</protein>
<keyword evidence="4" id="KW-1185">Reference proteome</keyword>
<feature type="transmembrane region" description="Helical" evidence="2">
    <location>
        <begin position="325"/>
        <end position="346"/>
    </location>
</feature>
<feature type="region of interest" description="Disordered" evidence="1">
    <location>
        <begin position="62"/>
        <end position="108"/>
    </location>
</feature>
<keyword evidence="2" id="KW-0472">Membrane</keyword>
<keyword evidence="2" id="KW-0812">Transmembrane</keyword>
<accession>A0AAD3YE19</accession>
<proteinExistence type="predicted"/>
<gene>
    <name evidence="3" type="ORF">CspeluHIS016_0900270</name>
</gene>
<evidence type="ECO:0000313" key="3">
    <source>
        <dbReference type="EMBL" id="GMK59810.1"/>
    </source>
</evidence>
<keyword evidence="2" id="KW-1133">Transmembrane helix</keyword>
<organism evidence="3 4">
    <name type="scientific">Cutaneotrichosporon spelunceum</name>
    <dbReference type="NCBI Taxonomy" id="1672016"/>
    <lineage>
        <taxon>Eukaryota</taxon>
        <taxon>Fungi</taxon>
        <taxon>Dikarya</taxon>
        <taxon>Basidiomycota</taxon>
        <taxon>Agaricomycotina</taxon>
        <taxon>Tremellomycetes</taxon>
        <taxon>Trichosporonales</taxon>
        <taxon>Trichosporonaceae</taxon>
        <taxon>Cutaneotrichosporon</taxon>
    </lineage>
</organism>
<dbReference type="EMBL" id="BTCM01000009">
    <property type="protein sequence ID" value="GMK59810.1"/>
    <property type="molecule type" value="Genomic_DNA"/>
</dbReference>
<feature type="transmembrane region" description="Helical" evidence="2">
    <location>
        <begin position="249"/>
        <end position="270"/>
    </location>
</feature>